<gene>
    <name evidence="1" type="ORF">EZV62_025559</name>
</gene>
<accession>A0A5C7GY56</accession>
<dbReference type="Pfam" id="PF05056">
    <property type="entry name" value="DUF674"/>
    <property type="match status" value="1"/>
</dbReference>
<evidence type="ECO:0000313" key="1">
    <source>
        <dbReference type="EMBL" id="TXG49684.1"/>
    </source>
</evidence>
<sequence length="267" mass="29360">MKNRDMAASQVKLKLLIDTKSKKVLFAEAGKDFVDFLFYLLSLPVSTVVRLLKNEGEVGCLSDLYNSLENLNDTYIQPTQNKTNLLYHKSSLPDSEFPLLLSGADQYSARTSTTRNVYMCSTNRYDSDYQCDYIFSTNSRSKCSRHASETPNDICPNCRGTMSVVVSLVNSSSAAANNTSTSSGGFVKGVVTYMVMDNLEVKPMSTISSLTLLNSFNVQNIGSLEEKFVALDVDEGLKLLKASLECKNVLTTVFLGNIGVEKGPEPQ</sequence>
<organism evidence="1 2">
    <name type="scientific">Acer yangbiense</name>
    <dbReference type="NCBI Taxonomy" id="1000413"/>
    <lineage>
        <taxon>Eukaryota</taxon>
        <taxon>Viridiplantae</taxon>
        <taxon>Streptophyta</taxon>
        <taxon>Embryophyta</taxon>
        <taxon>Tracheophyta</taxon>
        <taxon>Spermatophyta</taxon>
        <taxon>Magnoliopsida</taxon>
        <taxon>eudicotyledons</taxon>
        <taxon>Gunneridae</taxon>
        <taxon>Pentapetalae</taxon>
        <taxon>rosids</taxon>
        <taxon>malvids</taxon>
        <taxon>Sapindales</taxon>
        <taxon>Sapindaceae</taxon>
        <taxon>Hippocastanoideae</taxon>
        <taxon>Acereae</taxon>
        <taxon>Acer</taxon>
    </lineage>
</organism>
<evidence type="ECO:0000313" key="2">
    <source>
        <dbReference type="Proteomes" id="UP000323000"/>
    </source>
</evidence>
<evidence type="ECO:0008006" key="3">
    <source>
        <dbReference type="Google" id="ProtNLM"/>
    </source>
</evidence>
<dbReference type="AlphaFoldDB" id="A0A5C7GY56"/>
<dbReference type="PANTHER" id="PTHR33103">
    <property type="entry name" value="OS01G0153900 PROTEIN"/>
    <property type="match status" value="1"/>
</dbReference>
<dbReference type="Proteomes" id="UP000323000">
    <property type="component" value="Chromosome 12"/>
</dbReference>
<dbReference type="InterPro" id="IPR007750">
    <property type="entry name" value="DUF674"/>
</dbReference>
<dbReference type="PANTHER" id="PTHR33103:SF19">
    <property type="entry name" value="OS09G0544700 PROTEIN"/>
    <property type="match status" value="1"/>
</dbReference>
<name>A0A5C7GY56_9ROSI</name>
<proteinExistence type="predicted"/>
<protein>
    <recommendedName>
        <fullName evidence="3">DUF674 domain-containing protein</fullName>
    </recommendedName>
</protein>
<keyword evidence="2" id="KW-1185">Reference proteome</keyword>
<dbReference type="OrthoDB" id="2014278at2759"/>
<reference evidence="2" key="1">
    <citation type="journal article" date="2019" name="Gigascience">
        <title>De novo genome assembly of the endangered Acer yangbiense, a plant species with extremely small populations endemic to Yunnan Province, China.</title>
        <authorList>
            <person name="Yang J."/>
            <person name="Wariss H.M."/>
            <person name="Tao L."/>
            <person name="Zhang R."/>
            <person name="Yun Q."/>
            <person name="Hollingsworth P."/>
            <person name="Dao Z."/>
            <person name="Luo G."/>
            <person name="Guo H."/>
            <person name="Ma Y."/>
            <person name="Sun W."/>
        </authorList>
    </citation>
    <scope>NUCLEOTIDE SEQUENCE [LARGE SCALE GENOMIC DNA]</scope>
    <source>
        <strain evidence="2">cv. Malutang</strain>
    </source>
</reference>
<dbReference type="EMBL" id="VAHF01000012">
    <property type="protein sequence ID" value="TXG49684.1"/>
    <property type="molecule type" value="Genomic_DNA"/>
</dbReference>
<comment type="caution">
    <text evidence="1">The sequence shown here is derived from an EMBL/GenBank/DDBJ whole genome shotgun (WGS) entry which is preliminary data.</text>
</comment>